<feature type="transmembrane region" description="Helical" evidence="2">
    <location>
        <begin position="129"/>
        <end position="149"/>
    </location>
</feature>
<comment type="caution">
    <text evidence="3">The sequence shown here is derived from an EMBL/GenBank/DDBJ whole genome shotgun (WGS) entry which is preliminary data.</text>
</comment>
<name>K2M1F0_TRYCR</name>
<protein>
    <submittedName>
        <fullName evidence="3">Trans-sialidase, putative</fullName>
    </submittedName>
</protein>
<feature type="transmembrane region" description="Helical" evidence="2">
    <location>
        <begin position="82"/>
        <end position="109"/>
    </location>
</feature>
<evidence type="ECO:0000313" key="4">
    <source>
        <dbReference type="Proteomes" id="UP000007350"/>
    </source>
</evidence>
<proteinExistence type="predicted"/>
<organism evidence="3 4">
    <name type="scientific">Trypanosoma cruzi marinkellei</name>
    <dbReference type="NCBI Taxonomy" id="85056"/>
    <lineage>
        <taxon>Eukaryota</taxon>
        <taxon>Discoba</taxon>
        <taxon>Euglenozoa</taxon>
        <taxon>Kinetoplastea</taxon>
        <taxon>Metakinetoplastina</taxon>
        <taxon>Trypanosomatida</taxon>
        <taxon>Trypanosomatidae</taxon>
        <taxon>Trypanosoma</taxon>
        <taxon>Schizotrypanum</taxon>
    </lineage>
</organism>
<keyword evidence="2" id="KW-0472">Membrane</keyword>
<feature type="non-terminal residue" evidence="3">
    <location>
        <position position="268"/>
    </location>
</feature>
<feature type="compositionally biased region" description="Pro residues" evidence="1">
    <location>
        <begin position="257"/>
        <end position="268"/>
    </location>
</feature>
<feature type="region of interest" description="Disordered" evidence="1">
    <location>
        <begin position="205"/>
        <end position="268"/>
    </location>
</feature>
<keyword evidence="4" id="KW-1185">Reference proteome</keyword>
<reference evidence="3 4" key="1">
    <citation type="journal article" date="2012" name="BMC Genomics">
        <title>Comparative genomic analysis of human infective Trypanosoma cruzi lineages with the bat-restricted subspecies T. cruzi marinkellei.</title>
        <authorList>
            <person name="Franzen O."/>
            <person name="Talavera-Lopez C."/>
            <person name="Ochaya S."/>
            <person name="Butler C.E."/>
            <person name="Messenger L.A."/>
            <person name="Lewis M.D."/>
            <person name="Llewellyn M.S."/>
            <person name="Marinkelle C.J."/>
            <person name="Tyler K.M."/>
            <person name="Miles M.A."/>
            <person name="Andersson B."/>
        </authorList>
    </citation>
    <scope>NUCLEOTIDE SEQUENCE [LARGE SCALE GENOMIC DNA]</scope>
    <source>
        <strain evidence="3 4">B7</strain>
    </source>
</reference>
<evidence type="ECO:0000313" key="3">
    <source>
        <dbReference type="EMBL" id="EKF28778.1"/>
    </source>
</evidence>
<dbReference type="AlphaFoldDB" id="K2M1F0"/>
<gene>
    <name evidence="3" type="ORF">MOQ_007462</name>
</gene>
<accession>K2M1F0</accession>
<evidence type="ECO:0000256" key="2">
    <source>
        <dbReference type="SAM" id="Phobius"/>
    </source>
</evidence>
<keyword evidence="2" id="KW-0812">Transmembrane</keyword>
<sequence>MNIGCASRGPTIHVACGDPTVVVLLPLCCCGRCTYSLLCVRTLREGCRHDGPLSPYVHAVSLVCRSCLLLPPPSVCWCCGRAVCVCVSCVVFAVAAGGVCYCAVSLLLLPLCVDGELVCAEGYTQVTGVMAMMMTGRVLLVCALCVLWCGAGGGDAFNFGDDDPRNEYYYGAYGVYCNQSALNATFCADKIKAAKSKRHAFALQAGDSQTSEVSEHSSAGGSSGGVLDPSLTESGSSRPGGTGGTEELNQTREDETAPPPPPPPPPQQ</sequence>
<dbReference type="Proteomes" id="UP000007350">
    <property type="component" value="Unassembled WGS sequence"/>
</dbReference>
<dbReference type="EMBL" id="AHKC01014925">
    <property type="protein sequence ID" value="EKF28778.1"/>
    <property type="molecule type" value="Genomic_DNA"/>
</dbReference>
<keyword evidence="2" id="KW-1133">Transmembrane helix</keyword>
<evidence type="ECO:0000256" key="1">
    <source>
        <dbReference type="SAM" id="MobiDB-lite"/>
    </source>
</evidence>